<keyword evidence="3" id="KW-1185">Reference proteome</keyword>
<evidence type="ECO:0000313" key="2">
    <source>
        <dbReference type="EMBL" id="NKE16704.1"/>
    </source>
</evidence>
<organism evidence="1 4">
    <name type="scientific">Neoroseomonas oryzicola</name>
    <dbReference type="NCBI Taxonomy" id="535904"/>
    <lineage>
        <taxon>Bacteria</taxon>
        <taxon>Pseudomonadati</taxon>
        <taxon>Pseudomonadota</taxon>
        <taxon>Alphaproteobacteria</taxon>
        <taxon>Acetobacterales</taxon>
        <taxon>Acetobacteraceae</taxon>
        <taxon>Neoroseomonas</taxon>
    </lineage>
</organism>
<comment type="caution">
    <text evidence="1">The sequence shown here is derived from an EMBL/GenBank/DDBJ whole genome shotgun (WGS) entry which is preliminary data.</text>
</comment>
<proteinExistence type="predicted"/>
<gene>
    <name evidence="2" type="ORF">GWK15_07105</name>
    <name evidence="1" type="ORF">GXW75_13250</name>
</gene>
<dbReference type="Proteomes" id="UP001138708">
    <property type="component" value="Unassembled WGS sequence"/>
</dbReference>
<dbReference type="AlphaFoldDB" id="A0A9X9WIR1"/>
<accession>A0A9X9WIR1</accession>
<evidence type="ECO:0000313" key="3">
    <source>
        <dbReference type="Proteomes" id="UP000746741"/>
    </source>
</evidence>
<reference evidence="2 3" key="2">
    <citation type="submission" date="2020-02" db="EMBL/GenBank/DDBJ databases">
        <authorList>
            <person name="Sun Q."/>
            <person name="Inoue M."/>
        </authorList>
    </citation>
    <scope>NUCLEOTIDE SEQUENCE [LARGE SCALE GENOMIC DNA]</scope>
    <source>
        <strain evidence="2 3">KCTC 22478</strain>
    </source>
</reference>
<name>A0A9X9WIR1_9PROT</name>
<dbReference type="Proteomes" id="UP000746741">
    <property type="component" value="Unassembled WGS sequence"/>
</dbReference>
<evidence type="ECO:0000313" key="1">
    <source>
        <dbReference type="EMBL" id="MBR0660221.1"/>
    </source>
</evidence>
<dbReference type="RefSeq" id="WP_168040563.1">
    <property type="nucleotide sequence ID" value="NZ_JAAEDK010000027.1"/>
</dbReference>
<reference evidence="1" key="1">
    <citation type="submission" date="2020-01" db="EMBL/GenBank/DDBJ databases">
        <authorList>
            <person name="Rat A."/>
        </authorList>
    </citation>
    <scope>NUCLEOTIDE SEQUENCE</scope>
    <source>
        <strain evidence="1">LMG 31161</strain>
    </source>
</reference>
<dbReference type="EMBL" id="JAAEDK010000027">
    <property type="protein sequence ID" value="MBR0660221.1"/>
    <property type="molecule type" value="Genomic_DNA"/>
</dbReference>
<dbReference type="EMBL" id="JAAVUP010000002">
    <property type="protein sequence ID" value="NKE16704.1"/>
    <property type="molecule type" value="Genomic_DNA"/>
</dbReference>
<protein>
    <submittedName>
        <fullName evidence="1">Uncharacterized protein</fullName>
    </submittedName>
</protein>
<evidence type="ECO:0000313" key="4">
    <source>
        <dbReference type="Proteomes" id="UP001138708"/>
    </source>
</evidence>
<sequence>MKTEAETTTSTDAAMIALCAEYRAVLDRYDAGEGPDGKGLWDDVMRLRNRLEEWEPQTIEGVVALARIAMHEAQQPDGSENFGDSFTGAWPELVVRGVLRVAGRAQMGRGVGG</sequence>
<reference evidence="1" key="3">
    <citation type="journal article" date="2021" name="Syst. Appl. Microbiol.">
        <title>Roseomonas hellenica sp. nov., isolated from roots of wild-growing Alkanna tinctoria.</title>
        <authorList>
            <person name="Rat A."/>
            <person name="Naranjo H.D."/>
            <person name="Lebbe L."/>
            <person name="Cnockaert M."/>
            <person name="Krigas N."/>
            <person name="Grigoriadou K."/>
            <person name="Maloupa E."/>
            <person name="Willems A."/>
        </authorList>
    </citation>
    <scope>NUCLEOTIDE SEQUENCE</scope>
    <source>
        <strain evidence="1">LMG 31161</strain>
    </source>
</reference>